<evidence type="ECO:0000256" key="4">
    <source>
        <dbReference type="ARBA" id="ARBA00022692"/>
    </source>
</evidence>
<dbReference type="GO" id="GO:0005789">
    <property type="term" value="C:endoplasmic reticulum membrane"/>
    <property type="evidence" value="ECO:0007669"/>
    <property type="project" value="UniProtKB-SubCell"/>
</dbReference>
<keyword evidence="6" id="KW-0256">Endoplasmic reticulum</keyword>
<dbReference type="EMBL" id="JH993010">
    <property type="protein sequence ID" value="EKX43386.1"/>
    <property type="molecule type" value="Genomic_DNA"/>
</dbReference>
<dbReference type="RefSeq" id="XP_005830366.1">
    <property type="nucleotide sequence ID" value="XM_005830309.1"/>
</dbReference>
<dbReference type="InterPro" id="IPR045260">
    <property type="entry name" value="Sec12-like"/>
</dbReference>
<dbReference type="GO" id="GO:0015031">
    <property type="term" value="P:protein transport"/>
    <property type="evidence" value="ECO:0007669"/>
    <property type="project" value="UniProtKB-KW"/>
</dbReference>
<dbReference type="STRING" id="905079.L1J4G2"/>
<evidence type="ECO:0000256" key="9">
    <source>
        <dbReference type="ARBA" id="ARBA00022989"/>
    </source>
</evidence>
<dbReference type="GO" id="GO:0005085">
    <property type="term" value="F:guanyl-nucleotide exchange factor activity"/>
    <property type="evidence" value="ECO:0007669"/>
    <property type="project" value="InterPro"/>
</dbReference>
<comment type="subcellular location">
    <subcellularLocation>
        <location evidence="1">Endoplasmic reticulum membrane</location>
        <topology evidence="1">Single-pass membrane protein</topology>
    </subcellularLocation>
</comment>
<keyword evidence="2" id="KW-0813">Transport</keyword>
<keyword evidence="4 11" id="KW-0812">Transmembrane</keyword>
<dbReference type="PaxDb" id="55529-EKX43386"/>
<sequence>MSRGFAKYVKLKYPPTASAVLSDKLFAVGGGGGKSKSGIPNRISLLCLDQDELKEIAHLDFDDDRVVGLCASPKGKVILCTTHGGKTHAVGYNDKELKLMFSMATGKADPSGDYPSQRAVAFNPAGTQVVISHGEKLGMWDFSTSGLKLIRDFGVNADGKSWHAEAIRDVCFHPDGKRILSHDDSTCCIWDAKTGKLLFEHLSEKSSNVGKGAQKFRGAVFTEDGNKIITALSTRDAGFIQEHKVDKDLPIVRQKKIVTCPITTISGLDKMIAFVGCSDGRVAMLNCANIGIQCCLDIHSMPITKVHALKSHNCFSIAFDNFCGHGLMQAKIHKQRRQFAMFLIFAFLFLLSATVFLAGGDFIRKLQGTATVS</sequence>
<keyword evidence="5" id="KW-0677">Repeat</keyword>
<organism evidence="12">
    <name type="scientific">Guillardia theta (strain CCMP2712)</name>
    <name type="common">Cryptophyte</name>
    <dbReference type="NCBI Taxonomy" id="905079"/>
    <lineage>
        <taxon>Eukaryota</taxon>
        <taxon>Cryptophyceae</taxon>
        <taxon>Pyrenomonadales</taxon>
        <taxon>Geminigeraceae</taxon>
        <taxon>Guillardia</taxon>
    </lineage>
</organism>
<evidence type="ECO:0000256" key="5">
    <source>
        <dbReference type="ARBA" id="ARBA00022737"/>
    </source>
</evidence>
<protein>
    <recommendedName>
        <fullName evidence="15">Anaphase-promoting complex subunit 4 WD40 domain-containing protein</fullName>
    </recommendedName>
</protein>
<reference evidence="13" key="3">
    <citation type="submission" date="2015-06" db="UniProtKB">
        <authorList>
            <consortium name="EnsemblProtists"/>
        </authorList>
    </citation>
    <scope>IDENTIFICATION</scope>
</reference>
<dbReference type="GO" id="GO:0003400">
    <property type="term" value="P:regulation of COPII vesicle coating"/>
    <property type="evidence" value="ECO:0007669"/>
    <property type="project" value="TreeGrafter"/>
</dbReference>
<feature type="transmembrane region" description="Helical" evidence="11">
    <location>
        <begin position="339"/>
        <end position="359"/>
    </location>
</feature>
<dbReference type="PANTHER" id="PTHR23284">
    <property type="entry name" value="PROLACTIN REGULATORY ELEMENT BINDING PROTEIN"/>
    <property type="match status" value="1"/>
</dbReference>
<dbReference type="KEGG" id="gtt:GUITHDRAFT_163835"/>
<gene>
    <name evidence="12" type="ORF">GUITHDRAFT_163835</name>
</gene>
<dbReference type="SUPFAM" id="SSF50978">
    <property type="entry name" value="WD40 repeat-like"/>
    <property type="match status" value="1"/>
</dbReference>
<dbReference type="GO" id="GO:0006888">
    <property type="term" value="P:endoplasmic reticulum to Golgi vesicle-mediated transport"/>
    <property type="evidence" value="ECO:0007669"/>
    <property type="project" value="TreeGrafter"/>
</dbReference>
<evidence type="ECO:0008006" key="15">
    <source>
        <dbReference type="Google" id="ProtNLM"/>
    </source>
</evidence>
<evidence type="ECO:0000256" key="6">
    <source>
        <dbReference type="ARBA" id="ARBA00022824"/>
    </source>
</evidence>
<evidence type="ECO:0000313" key="13">
    <source>
        <dbReference type="EnsemblProtists" id="EKX43386"/>
    </source>
</evidence>
<dbReference type="InterPro" id="IPR036322">
    <property type="entry name" value="WD40_repeat_dom_sf"/>
</dbReference>
<dbReference type="HOGENOM" id="CLU_742817_0_0_1"/>
<keyword evidence="7" id="KW-0931">ER-Golgi transport</keyword>
<evidence type="ECO:0000256" key="1">
    <source>
        <dbReference type="ARBA" id="ARBA00004389"/>
    </source>
</evidence>
<evidence type="ECO:0000256" key="2">
    <source>
        <dbReference type="ARBA" id="ARBA00022448"/>
    </source>
</evidence>
<dbReference type="InterPro" id="IPR015943">
    <property type="entry name" value="WD40/YVTN_repeat-like_dom_sf"/>
</dbReference>
<evidence type="ECO:0000256" key="7">
    <source>
        <dbReference type="ARBA" id="ARBA00022892"/>
    </source>
</evidence>
<dbReference type="PANTHER" id="PTHR23284:SF0">
    <property type="entry name" value="PROLACTIN REGULATORY ELEMENT-BINDING PROTEIN"/>
    <property type="match status" value="1"/>
</dbReference>
<keyword evidence="10 11" id="KW-0472">Membrane</keyword>
<reference evidence="12 14" key="1">
    <citation type="journal article" date="2012" name="Nature">
        <title>Algal genomes reveal evolutionary mosaicism and the fate of nucleomorphs.</title>
        <authorList>
            <consortium name="DOE Joint Genome Institute"/>
            <person name="Curtis B.A."/>
            <person name="Tanifuji G."/>
            <person name="Burki F."/>
            <person name="Gruber A."/>
            <person name="Irimia M."/>
            <person name="Maruyama S."/>
            <person name="Arias M.C."/>
            <person name="Ball S.G."/>
            <person name="Gile G.H."/>
            <person name="Hirakawa Y."/>
            <person name="Hopkins J.F."/>
            <person name="Kuo A."/>
            <person name="Rensing S.A."/>
            <person name="Schmutz J."/>
            <person name="Symeonidi A."/>
            <person name="Elias M."/>
            <person name="Eveleigh R.J."/>
            <person name="Herman E.K."/>
            <person name="Klute M.J."/>
            <person name="Nakayama T."/>
            <person name="Obornik M."/>
            <person name="Reyes-Prieto A."/>
            <person name="Armbrust E.V."/>
            <person name="Aves S.J."/>
            <person name="Beiko R.G."/>
            <person name="Coutinho P."/>
            <person name="Dacks J.B."/>
            <person name="Durnford D.G."/>
            <person name="Fast N.M."/>
            <person name="Green B.R."/>
            <person name="Grisdale C.J."/>
            <person name="Hempel F."/>
            <person name="Henrissat B."/>
            <person name="Hoppner M.P."/>
            <person name="Ishida K."/>
            <person name="Kim E."/>
            <person name="Koreny L."/>
            <person name="Kroth P.G."/>
            <person name="Liu Y."/>
            <person name="Malik S.B."/>
            <person name="Maier U.G."/>
            <person name="McRose D."/>
            <person name="Mock T."/>
            <person name="Neilson J.A."/>
            <person name="Onodera N.T."/>
            <person name="Poole A.M."/>
            <person name="Pritham E.J."/>
            <person name="Richards T.A."/>
            <person name="Rocap G."/>
            <person name="Roy S.W."/>
            <person name="Sarai C."/>
            <person name="Schaack S."/>
            <person name="Shirato S."/>
            <person name="Slamovits C.H."/>
            <person name="Spencer D.F."/>
            <person name="Suzuki S."/>
            <person name="Worden A.Z."/>
            <person name="Zauner S."/>
            <person name="Barry K."/>
            <person name="Bell C."/>
            <person name="Bharti A.K."/>
            <person name="Crow J.A."/>
            <person name="Grimwood J."/>
            <person name="Kramer R."/>
            <person name="Lindquist E."/>
            <person name="Lucas S."/>
            <person name="Salamov A."/>
            <person name="McFadden G.I."/>
            <person name="Lane C.E."/>
            <person name="Keeling P.J."/>
            <person name="Gray M.W."/>
            <person name="Grigoriev I.V."/>
            <person name="Archibald J.M."/>
        </authorList>
    </citation>
    <scope>NUCLEOTIDE SEQUENCE</scope>
    <source>
        <strain evidence="12 14">CCMP2712</strain>
    </source>
</reference>
<reference evidence="14" key="2">
    <citation type="submission" date="2012-11" db="EMBL/GenBank/DDBJ databases">
        <authorList>
            <person name="Kuo A."/>
            <person name="Curtis B.A."/>
            <person name="Tanifuji G."/>
            <person name="Burki F."/>
            <person name="Gruber A."/>
            <person name="Irimia M."/>
            <person name="Maruyama S."/>
            <person name="Arias M.C."/>
            <person name="Ball S.G."/>
            <person name="Gile G.H."/>
            <person name="Hirakawa Y."/>
            <person name="Hopkins J.F."/>
            <person name="Rensing S.A."/>
            <person name="Schmutz J."/>
            <person name="Symeonidi A."/>
            <person name="Elias M."/>
            <person name="Eveleigh R.J."/>
            <person name="Herman E.K."/>
            <person name="Klute M.J."/>
            <person name="Nakayama T."/>
            <person name="Obornik M."/>
            <person name="Reyes-Prieto A."/>
            <person name="Armbrust E.V."/>
            <person name="Aves S.J."/>
            <person name="Beiko R.G."/>
            <person name="Coutinho P."/>
            <person name="Dacks J.B."/>
            <person name="Durnford D.G."/>
            <person name="Fast N.M."/>
            <person name="Green B.R."/>
            <person name="Grisdale C."/>
            <person name="Hempe F."/>
            <person name="Henrissat B."/>
            <person name="Hoppner M.P."/>
            <person name="Ishida K.-I."/>
            <person name="Kim E."/>
            <person name="Koreny L."/>
            <person name="Kroth P.G."/>
            <person name="Liu Y."/>
            <person name="Malik S.-B."/>
            <person name="Maier U.G."/>
            <person name="McRose D."/>
            <person name="Mock T."/>
            <person name="Neilson J.A."/>
            <person name="Onodera N.T."/>
            <person name="Poole A.M."/>
            <person name="Pritham E.J."/>
            <person name="Richards T.A."/>
            <person name="Rocap G."/>
            <person name="Roy S.W."/>
            <person name="Sarai C."/>
            <person name="Schaack S."/>
            <person name="Shirato S."/>
            <person name="Slamovits C.H."/>
            <person name="Spencer D.F."/>
            <person name="Suzuki S."/>
            <person name="Worden A.Z."/>
            <person name="Zauner S."/>
            <person name="Barry K."/>
            <person name="Bell C."/>
            <person name="Bharti A.K."/>
            <person name="Crow J.A."/>
            <person name="Grimwood J."/>
            <person name="Kramer R."/>
            <person name="Lindquist E."/>
            <person name="Lucas S."/>
            <person name="Salamov A."/>
            <person name="McFadden G.I."/>
            <person name="Lane C.E."/>
            <person name="Keeling P.J."/>
            <person name="Gray M.W."/>
            <person name="Grigoriev I.V."/>
            <person name="Archibald J.M."/>
        </authorList>
    </citation>
    <scope>NUCLEOTIDE SEQUENCE</scope>
    <source>
        <strain evidence="14">CCMP2712</strain>
    </source>
</reference>
<evidence type="ECO:0000313" key="14">
    <source>
        <dbReference type="Proteomes" id="UP000011087"/>
    </source>
</evidence>
<accession>L1J4G2</accession>
<keyword evidence="14" id="KW-1185">Reference proteome</keyword>
<proteinExistence type="predicted"/>
<dbReference type="Gene3D" id="2.130.10.10">
    <property type="entry name" value="YVTN repeat-like/Quinoprotein amine dehydrogenase"/>
    <property type="match status" value="1"/>
</dbReference>
<keyword evidence="8" id="KW-0653">Protein transport</keyword>
<dbReference type="Proteomes" id="UP000011087">
    <property type="component" value="Unassembled WGS sequence"/>
</dbReference>
<evidence type="ECO:0000313" key="12">
    <source>
        <dbReference type="EMBL" id="EKX43386.1"/>
    </source>
</evidence>
<evidence type="ECO:0000256" key="8">
    <source>
        <dbReference type="ARBA" id="ARBA00022927"/>
    </source>
</evidence>
<dbReference type="EnsemblProtists" id="EKX43386">
    <property type="protein sequence ID" value="EKX43386"/>
    <property type="gene ID" value="GUITHDRAFT_163835"/>
</dbReference>
<keyword evidence="9 11" id="KW-1133">Transmembrane helix</keyword>
<keyword evidence="3" id="KW-0853">WD repeat</keyword>
<evidence type="ECO:0000256" key="11">
    <source>
        <dbReference type="SAM" id="Phobius"/>
    </source>
</evidence>
<dbReference type="GeneID" id="17300084"/>
<evidence type="ECO:0000256" key="3">
    <source>
        <dbReference type="ARBA" id="ARBA00022574"/>
    </source>
</evidence>
<name>L1J4G2_GUITC</name>
<dbReference type="AlphaFoldDB" id="L1J4G2"/>
<evidence type="ECO:0000256" key="10">
    <source>
        <dbReference type="ARBA" id="ARBA00023136"/>
    </source>
</evidence>